<reference evidence="3" key="1">
    <citation type="journal article" date="2019" name="Int. J. Syst. Evol. Microbiol.">
        <title>The Global Catalogue of Microorganisms (GCM) 10K type strain sequencing project: providing services to taxonomists for standard genome sequencing and annotation.</title>
        <authorList>
            <consortium name="The Broad Institute Genomics Platform"/>
            <consortium name="The Broad Institute Genome Sequencing Center for Infectious Disease"/>
            <person name="Wu L."/>
            <person name="Ma J."/>
        </authorList>
    </citation>
    <scope>NUCLEOTIDE SEQUENCE [LARGE SCALE GENOMIC DNA]</scope>
    <source>
        <strain evidence="3">JCM 6305</strain>
    </source>
</reference>
<comment type="caution">
    <text evidence="2">The sequence shown here is derived from an EMBL/GenBank/DDBJ whole genome shotgun (WGS) entry which is preliminary data.</text>
</comment>
<evidence type="ECO:0008006" key="4">
    <source>
        <dbReference type="Google" id="ProtNLM"/>
    </source>
</evidence>
<evidence type="ECO:0000256" key="1">
    <source>
        <dbReference type="SAM" id="SignalP"/>
    </source>
</evidence>
<keyword evidence="1" id="KW-0732">Signal</keyword>
<feature type="signal peptide" evidence="1">
    <location>
        <begin position="1"/>
        <end position="23"/>
    </location>
</feature>
<gene>
    <name evidence="2" type="ORF">GCM10010405_00440</name>
</gene>
<keyword evidence="3" id="KW-1185">Reference proteome</keyword>
<dbReference type="Proteomes" id="UP001501638">
    <property type="component" value="Unassembled WGS sequence"/>
</dbReference>
<name>A0ABP5W9J1_9ACTN</name>
<feature type="chain" id="PRO_5047161367" description="Lipoprotein" evidence="1">
    <location>
        <begin position="24"/>
        <end position="216"/>
    </location>
</feature>
<protein>
    <recommendedName>
        <fullName evidence="4">Lipoprotein</fullName>
    </recommendedName>
</protein>
<accession>A0ABP5W9J1</accession>
<evidence type="ECO:0000313" key="2">
    <source>
        <dbReference type="EMBL" id="GAA2422112.1"/>
    </source>
</evidence>
<dbReference type="EMBL" id="BAAASZ010000002">
    <property type="protein sequence ID" value="GAA2422112.1"/>
    <property type="molecule type" value="Genomic_DNA"/>
</dbReference>
<sequence length="216" mass="23800">MPFLKLRLHATLTLCAVFLTSTACGSKDGGNSVTAEEVCGGLSPTAAESMEKVTAARRFDRSSVMDDTDKFVNSLLPLLESNRKEIVEFCRITPRESGKPPVPRVSFQPTDHKSIPPDPEDEIIGEEKFPIALQAISTYTGADIYFECRTSDLTIEEGKEPVVRANFSYGHRALRGEGGLDAPWMNMDILQHVARNVAGHLGCENHGDIPKRDKPW</sequence>
<organism evidence="2 3">
    <name type="scientific">Streptomyces macrosporus</name>
    <dbReference type="NCBI Taxonomy" id="44032"/>
    <lineage>
        <taxon>Bacteria</taxon>
        <taxon>Bacillati</taxon>
        <taxon>Actinomycetota</taxon>
        <taxon>Actinomycetes</taxon>
        <taxon>Kitasatosporales</taxon>
        <taxon>Streptomycetaceae</taxon>
        <taxon>Streptomyces</taxon>
    </lineage>
</organism>
<dbReference type="PROSITE" id="PS51257">
    <property type="entry name" value="PROKAR_LIPOPROTEIN"/>
    <property type="match status" value="1"/>
</dbReference>
<evidence type="ECO:0000313" key="3">
    <source>
        <dbReference type="Proteomes" id="UP001501638"/>
    </source>
</evidence>
<proteinExistence type="predicted"/>